<organism evidence="2 3">
    <name type="scientific">Sutcliffiella horikoshii</name>
    <dbReference type="NCBI Taxonomy" id="79883"/>
    <lineage>
        <taxon>Bacteria</taxon>
        <taxon>Bacillati</taxon>
        <taxon>Bacillota</taxon>
        <taxon>Bacilli</taxon>
        <taxon>Bacillales</taxon>
        <taxon>Bacillaceae</taxon>
        <taxon>Sutcliffiella</taxon>
    </lineage>
</organism>
<dbReference type="RefSeq" id="WP_148980152.1">
    <property type="nucleotide sequence ID" value="NZ_JBNILM010000008.1"/>
</dbReference>
<gene>
    <name evidence="2" type="ORF">FZC75_17180</name>
</gene>
<dbReference type="Pfam" id="PF13474">
    <property type="entry name" value="SnoaL_3"/>
    <property type="match status" value="1"/>
</dbReference>
<dbReference type="InterPro" id="IPR037401">
    <property type="entry name" value="SnoaL-like"/>
</dbReference>
<dbReference type="AlphaFoldDB" id="A0A5D4T0U5"/>
<dbReference type="Proteomes" id="UP000324517">
    <property type="component" value="Unassembled WGS sequence"/>
</dbReference>
<dbReference type="OrthoDB" id="9152983at2"/>
<comment type="caution">
    <text evidence="2">The sequence shown here is derived from an EMBL/GenBank/DDBJ whole genome shotgun (WGS) entry which is preliminary data.</text>
</comment>
<sequence length="119" mass="14116">MDYQIALNQYIQATNTHNFDNVEKLLHDDAVYWFTNKSCTTMEEIRAFFENAWDTIKEEVYSAKKVQWITVDENTATCLYTFHFQGYMNGEFISGSGRATNVFVKEKEEWKLIHEHLSR</sequence>
<protein>
    <submittedName>
        <fullName evidence="2">Nuclear transport factor 2 family protein</fullName>
    </submittedName>
</protein>
<evidence type="ECO:0000313" key="2">
    <source>
        <dbReference type="EMBL" id="TYS69287.1"/>
    </source>
</evidence>
<accession>A0A5D4T0U5</accession>
<feature type="domain" description="SnoaL-like" evidence="1">
    <location>
        <begin position="6"/>
        <end position="118"/>
    </location>
</feature>
<dbReference type="Gene3D" id="3.10.450.50">
    <property type="match status" value="1"/>
</dbReference>
<dbReference type="SUPFAM" id="SSF54427">
    <property type="entry name" value="NTF2-like"/>
    <property type="match status" value="1"/>
</dbReference>
<reference evidence="2 3" key="1">
    <citation type="submission" date="2019-08" db="EMBL/GenBank/DDBJ databases">
        <title>Bacillus genomes from the desert of Cuatro Cienegas, Coahuila.</title>
        <authorList>
            <person name="Olmedo-Alvarez G."/>
        </authorList>
    </citation>
    <scope>NUCLEOTIDE SEQUENCE [LARGE SCALE GENOMIC DNA]</scope>
    <source>
        <strain evidence="2 3">CH98b_3T</strain>
    </source>
</reference>
<name>A0A5D4T0U5_9BACI</name>
<evidence type="ECO:0000259" key="1">
    <source>
        <dbReference type="Pfam" id="PF13474"/>
    </source>
</evidence>
<dbReference type="InterPro" id="IPR032710">
    <property type="entry name" value="NTF2-like_dom_sf"/>
</dbReference>
<dbReference type="EMBL" id="VTET01000009">
    <property type="protein sequence ID" value="TYS69287.1"/>
    <property type="molecule type" value="Genomic_DNA"/>
</dbReference>
<proteinExistence type="predicted"/>
<evidence type="ECO:0000313" key="3">
    <source>
        <dbReference type="Proteomes" id="UP000324517"/>
    </source>
</evidence>